<accession>A0A430Q7I2</accession>
<evidence type="ECO:0000313" key="2">
    <source>
        <dbReference type="Proteomes" id="UP000290809"/>
    </source>
</evidence>
<gene>
    <name evidence="1" type="ORF">DC041_0010153</name>
</gene>
<proteinExistence type="predicted"/>
<name>A0A430Q7I2_SCHBO</name>
<protein>
    <submittedName>
        <fullName evidence="1">Uncharacterized protein</fullName>
    </submittedName>
</protein>
<dbReference type="Proteomes" id="UP000290809">
    <property type="component" value="Unassembled WGS sequence"/>
</dbReference>
<dbReference type="AlphaFoldDB" id="A0A430Q7I2"/>
<reference evidence="1 2" key="1">
    <citation type="journal article" date="2019" name="PLoS Pathog.">
        <title>Genome sequence of the bovine parasite Schistosoma bovis Tanzania.</title>
        <authorList>
            <person name="Oey H."/>
            <person name="Zakrzewski M."/>
            <person name="Gobert G."/>
            <person name="Gravermann K."/>
            <person name="Stoye J."/>
            <person name="Jones M."/>
            <person name="Mcmanus D."/>
            <person name="Krause L."/>
        </authorList>
    </citation>
    <scope>NUCLEOTIDE SEQUENCE [LARGE SCALE GENOMIC DNA]</scope>
    <source>
        <strain evidence="1 2">TAN1997</strain>
    </source>
</reference>
<evidence type="ECO:0000313" key="1">
    <source>
        <dbReference type="EMBL" id="RTG83635.1"/>
    </source>
</evidence>
<keyword evidence="2" id="KW-1185">Reference proteome</keyword>
<dbReference type="EMBL" id="QMKO01002402">
    <property type="protein sequence ID" value="RTG83635.1"/>
    <property type="molecule type" value="Genomic_DNA"/>
</dbReference>
<sequence length="31" mass="3569">MPKHAAFPVMILWVGQTVLLREDVNLLQLHV</sequence>
<organism evidence="1 2">
    <name type="scientific">Schistosoma bovis</name>
    <name type="common">Blood fluke</name>
    <dbReference type="NCBI Taxonomy" id="6184"/>
    <lineage>
        <taxon>Eukaryota</taxon>
        <taxon>Metazoa</taxon>
        <taxon>Spiralia</taxon>
        <taxon>Lophotrochozoa</taxon>
        <taxon>Platyhelminthes</taxon>
        <taxon>Trematoda</taxon>
        <taxon>Digenea</taxon>
        <taxon>Strigeidida</taxon>
        <taxon>Schistosomatoidea</taxon>
        <taxon>Schistosomatidae</taxon>
        <taxon>Schistosoma</taxon>
    </lineage>
</organism>
<comment type="caution">
    <text evidence="1">The sequence shown here is derived from an EMBL/GenBank/DDBJ whole genome shotgun (WGS) entry which is preliminary data.</text>
</comment>